<dbReference type="KEGG" id="pry:Prubr_73990"/>
<name>A0A810NEQ7_9ACTN</name>
<keyword evidence="3" id="KW-1185">Reference proteome</keyword>
<feature type="region of interest" description="Disordered" evidence="1">
    <location>
        <begin position="47"/>
        <end position="80"/>
    </location>
</feature>
<accession>A0A810NEQ7</accession>
<feature type="compositionally biased region" description="Basic and acidic residues" evidence="1">
    <location>
        <begin position="47"/>
        <end position="56"/>
    </location>
</feature>
<proteinExistence type="predicted"/>
<organism evidence="2 3">
    <name type="scientific">Polymorphospora rubra</name>
    <dbReference type="NCBI Taxonomy" id="338584"/>
    <lineage>
        <taxon>Bacteria</taxon>
        <taxon>Bacillati</taxon>
        <taxon>Actinomycetota</taxon>
        <taxon>Actinomycetes</taxon>
        <taxon>Micromonosporales</taxon>
        <taxon>Micromonosporaceae</taxon>
        <taxon>Polymorphospora</taxon>
    </lineage>
</organism>
<evidence type="ECO:0000256" key="1">
    <source>
        <dbReference type="SAM" id="MobiDB-lite"/>
    </source>
</evidence>
<dbReference type="AlphaFoldDB" id="A0A810NEQ7"/>
<feature type="region of interest" description="Disordered" evidence="1">
    <location>
        <begin position="130"/>
        <end position="153"/>
    </location>
</feature>
<reference evidence="2" key="1">
    <citation type="submission" date="2020-08" db="EMBL/GenBank/DDBJ databases">
        <title>Whole genome shotgun sequence of Polymorphospora rubra NBRC 101157.</title>
        <authorList>
            <person name="Komaki H."/>
            <person name="Tamura T."/>
        </authorList>
    </citation>
    <scope>NUCLEOTIDE SEQUENCE</scope>
    <source>
        <strain evidence="2">NBRC 101157</strain>
    </source>
</reference>
<dbReference type="EMBL" id="AP023359">
    <property type="protein sequence ID" value="BCJ70378.1"/>
    <property type="molecule type" value="Genomic_DNA"/>
</dbReference>
<evidence type="ECO:0000313" key="2">
    <source>
        <dbReference type="EMBL" id="BCJ70378.1"/>
    </source>
</evidence>
<evidence type="ECO:0000313" key="3">
    <source>
        <dbReference type="Proteomes" id="UP000680866"/>
    </source>
</evidence>
<sequence>MSGKSSDGCPGLPVDRSCVLPATGRWWLSARAAGRKDHFRGRIRVASENDPARETRSGNTPECFGRTFTHKGSAEKGRPAESFERYEAELAGHRAAFAADEAVYPLTWPSRDKRPAHDLDCRGFAPGAGKVSGVSIDSELVNHPGMNGRGASR</sequence>
<gene>
    <name evidence="2" type="ORF">Prubr_73990</name>
</gene>
<protein>
    <submittedName>
        <fullName evidence="2">Uncharacterized protein</fullName>
    </submittedName>
</protein>
<dbReference type="Proteomes" id="UP000680866">
    <property type="component" value="Chromosome"/>
</dbReference>